<feature type="domain" description="Transposable element P transposase-like RNase H C-terminal" evidence="1">
    <location>
        <begin position="1"/>
        <end position="26"/>
    </location>
</feature>
<dbReference type="Proteomes" id="UP000478052">
    <property type="component" value="Unassembled WGS sequence"/>
</dbReference>
<dbReference type="AlphaFoldDB" id="A0A6G0VYJ6"/>
<proteinExistence type="predicted"/>
<evidence type="ECO:0000313" key="2">
    <source>
        <dbReference type="EMBL" id="KAF0711366.1"/>
    </source>
</evidence>
<dbReference type="InterPro" id="IPR048367">
    <property type="entry name" value="TNP-like_RNaseH_C"/>
</dbReference>
<dbReference type="Pfam" id="PF21789">
    <property type="entry name" value="TNP-like_RNaseH_C"/>
    <property type="match status" value="1"/>
</dbReference>
<reference evidence="2 3" key="1">
    <citation type="submission" date="2019-08" db="EMBL/GenBank/DDBJ databases">
        <title>Whole genome of Aphis craccivora.</title>
        <authorList>
            <person name="Voronova N.V."/>
            <person name="Shulinski R.S."/>
            <person name="Bandarenka Y.V."/>
            <person name="Zhorov D.G."/>
            <person name="Warner D."/>
        </authorList>
    </citation>
    <scope>NUCLEOTIDE SEQUENCE [LARGE SCALE GENOMIC DNA]</scope>
    <source>
        <strain evidence="2">180601</strain>
        <tissue evidence="2">Whole Body</tissue>
    </source>
</reference>
<organism evidence="2 3">
    <name type="scientific">Aphis craccivora</name>
    <name type="common">Cowpea aphid</name>
    <dbReference type="NCBI Taxonomy" id="307492"/>
    <lineage>
        <taxon>Eukaryota</taxon>
        <taxon>Metazoa</taxon>
        <taxon>Ecdysozoa</taxon>
        <taxon>Arthropoda</taxon>
        <taxon>Hexapoda</taxon>
        <taxon>Insecta</taxon>
        <taxon>Pterygota</taxon>
        <taxon>Neoptera</taxon>
        <taxon>Paraneoptera</taxon>
        <taxon>Hemiptera</taxon>
        <taxon>Sternorrhyncha</taxon>
        <taxon>Aphidomorpha</taxon>
        <taxon>Aphidoidea</taxon>
        <taxon>Aphididae</taxon>
        <taxon>Aphidini</taxon>
        <taxon>Aphis</taxon>
        <taxon>Aphis</taxon>
    </lineage>
</organism>
<gene>
    <name evidence="2" type="ORF">FWK35_00032023</name>
</gene>
<sequence length="105" mass="11769">MFFSAIRAKRGFTNNSTATQFEAAYKRLIVHSEVMVASGDVILNYSMDSRAKERFTLDIISYIAGIKNKGGLTQPLKDAAETVFNTNNKIFILPQYLIYKPVLGN</sequence>
<keyword evidence="3" id="KW-1185">Reference proteome</keyword>
<evidence type="ECO:0000259" key="1">
    <source>
        <dbReference type="Pfam" id="PF21789"/>
    </source>
</evidence>
<comment type="caution">
    <text evidence="2">The sequence shown here is derived from an EMBL/GenBank/DDBJ whole genome shotgun (WGS) entry which is preliminary data.</text>
</comment>
<evidence type="ECO:0000313" key="3">
    <source>
        <dbReference type="Proteomes" id="UP000478052"/>
    </source>
</evidence>
<dbReference type="EMBL" id="VUJU01011282">
    <property type="protein sequence ID" value="KAF0711366.1"/>
    <property type="molecule type" value="Genomic_DNA"/>
</dbReference>
<protein>
    <submittedName>
        <fullName evidence="2">Transposable element P transposase</fullName>
    </submittedName>
</protein>
<name>A0A6G0VYJ6_APHCR</name>
<accession>A0A6G0VYJ6</accession>